<dbReference type="Proteomes" id="UP000003688">
    <property type="component" value="Unassembled WGS sequence"/>
</dbReference>
<organism evidence="1 2">
    <name type="scientific">Pedosphaera parvula (strain Ellin514)</name>
    <dbReference type="NCBI Taxonomy" id="320771"/>
    <lineage>
        <taxon>Bacteria</taxon>
        <taxon>Pseudomonadati</taxon>
        <taxon>Verrucomicrobiota</taxon>
        <taxon>Pedosphaerae</taxon>
        <taxon>Pedosphaerales</taxon>
        <taxon>Pedosphaeraceae</taxon>
        <taxon>Pedosphaera</taxon>
    </lineage>
</organism>
<sequence length="59" mass="6841">MKSNNNETPEFLKGAIVDDKGLPLRMKVEGERRLDRPYDATKKFKLVWNRLQGVVIVPE</sequence>
<gene>
    <name evidence="1" type="ORF">Cflav_PD3475</name>
</gene>
<comment type="caution">
    <text evidence="1">The sequence shown here is derived from an EMBL/GenBank/DDBJ whole genome shotgun (WGS) entry which is preliminary data.</text>
</comment>
<evidence type="ECO:0000313" key="2">
    <source>
        <dbReference type="Proteomes" id="UP000003688"/>
    </source>
</evidence>
<name>B9XI12_PEDPL</name>
<proteinExistence type="predicted"/>
<keyword evidence="2" id="KW-1185">Reference proteome</keyword>
<dbReference type="AlphaFoldDB" id="B9XI12"/>
<evidence type="ECO:0000313" key="1">
    <source>
        <dbReference type="EMBL" id="EEF60505.1"/>
    </source>
</evidence>
<dbReference type="RefSeq" id="WP_007415456.1">
    <property type="nucleotide sequence ID" value="NZ_ABOX02000016.1"/>
</dbReference>
<dbReference type="EMBL" id="ABOX02000016">
    <property type="protein sequence ID" value="EEF60505.1"/>
    <property type="molecule type" value="Genomic_DNA"/>
</dbReference>
<dbReference type="STRING" id="320771.Cflav_PD3475"/>
<accession>B9XI12</accession>
<reference evidence="1 2" key="1">
    <citation type="journal article" date="2011" name="J. Bacteriol.">
        <title>Genome sequence of 'Pedosphaera parvula' Ellin514, an aerobic Verrucomicrobial isolate from pasture soil.</title>
        <authorList>
            <person name="Kant R."/>
            <person name="van Passel M.W."/>
            <person name="Sangwan P."/>
            <person name="Palva A."/>
            <person name="Lucas S."/>
            <person name="Copeland A."/>
            <person name="Lapidus A."/>
            <person name="Glavina Del Rio T."/>
            <person name="Dalin E."/>
            <person name="Tice H."/>
            <person name="Bruce D."/>
            <person name="Goodwin L."/>
            <person name="Pitluck S."/>
            <person name="Chertkov O."/>
            <person name="Larimer F.W."/>
            <person name="Land M.L."/>
            <person name="Hauser L."/>
            <person name="Brettin T.S."/>
            <person name="Detter J.C."/>
            <person name="Han S."/>
            <person name="de Vos W.M."/>
            <person name="Janssen P.H."/>
            <person name="Smidt H."/>
        </authorList>
    </citation>
    <scope>NUCLEOTIDE SEQUENCE [LARGE SCALE GENOMIC DNA]</scope>
    <source>
        <strain evidence="1 2">Ellin514</strain>
    </source>
</reference>
<protein>
    <submittedName>
        <fullName evidence="1">Uncharacterized protein</fullName>
    </submittedName>
</protein>